<name>A0A159Z946_9RHOB</name>
<geneLocation type="plasmid" evidence="3">
    <name>cai42_Plasmida</name>
</geneLocation>
<evidence type="ECO:0000313" key="2">
    <source>
        <dbReference type="EMBL" id="AMY72092.1"/>
    </source>
</evidence>
<keyword evidence="3" id="KW-1185">Reference proteome</keyword>
<sequence>MPDHDPLPIGLFDPKPSTPPAAQVSITGSRPPALPCRGMQGLAAAGYRYRNIQDTNRTNG</sequence>
<reference evidence="2 3" key="1">
    <citation type="submission" date="2015-09" db="EMBL/GenBank/DDBJ databases">
        <title>Complete genome sequence of Defluviimonas alba cai42t isolated from an oilfield in Xinjiang.</title>
        <authorList>
            <person name="Geng S."/>
            <person name="Pan X."/>
            <person name="Wu X."/>
        </authorList>
    </citation>
    <scope>NUCLEOTIDE SEQUENCE [LARGE SCALE GENOMIC DNA]</scope>
    <source>
        <strain evidence="3">cai42</strain>
        <plasmid evidence="3">cai42_Plasmida</plasmid>
    </source>
</reference>
<dbReference type="KEGG" id="daa:AKL17_1p0091"/>
<organism evidence="2 3">
    <name type="scientific">Frigidibacter mobilis</name>
    <dbReference type="NCBI Taxonomy" id="1335048"/>
    <lineage>
        <taxon>Bacteria</taxon>
        <taxon>Pseudomonadati</taxon>
        <taxon>Pseudomonadota</taxon>
        <taxon>Alphaproteobacteria</taxon>
        <taxon>Rhodobacterales</taxon>
        <taxon>Paracoccaceae</taxon>
        <taxon>Frigidibacter</taxon>
    </lineage>
</organism>
<gene>
    <name evidence="2" type="ORF">AKL17_1p0091</name>
</gene>
<keyword evidence="2" id="KW-0614">Plasmid</keyword>
<accession>A0A159Z946</accession>
<protein>
    <submittedName>
        <fullName evidence="2">Uncharacterized protein</fullName>
    </submittedName>
</protein>
<dbReference type="AlphaFoldDB" id="A0A159Z946"/>
<evidence type="ECO:0000256" key="1">
    <source>
        <dbReference type="SAM" id="MobiDB-lite"/>
    </source>
</evidence>
<evidence type="ECO:0000313" key="3">
    <source>
        <dbReference type="Proteomes" id="UP000076128"/>
    </source>
</evidence>
<feature type="region of interest" description="Disordered" evidence="1">
    <location>
        <begin position="1"/>
        <end position="35"/>
    </location>
</feature>
<dbReference type="Proteomes" id="UP000076128">
    <property type="component" value="Plasmid pcai42A"/>
</dbReference>
<proteinExistence type="predicted"/>
<dbReference type="EMBL" id="CP012662">
    <property type="protein sequence ID" value="AMY72092.1"/>
    <property type="molecule type" value="Genomic_DNA"/>
</dbReference>